<feature type="transmembrane region" description="Helical" evidence="13">
    <location>
        <begin position="552"/>
        <end position="570"/>
    </location>
</feature>
<organism evidence="16 17">
    <name type="scientific">Leptotrombidium deliense</name>
    <dbReference type="NCBI Taxonomy" id="299467"/>
    <lineage>
        <taxon>Eukaryota</taxon>
        <taxon>Metazoa</taxon>
        <taxon>Ecdysozoa</taxon>
        <taxon>Arthropoda</taxon>
        <taxon>Chelicerata</taxon>
        <taxon>Arachnida</taxon>
        <taxon>Acari</taxon>
        <taxon>Acariformes</taxon>
        <taxon>Trombidiformes</taxon>
        <taxon>Prostigmata</taxon>
        <taxon>Anystina</taxon>
        <taxon>Parasitengona</taxon>
        <taxon>Trombiculoidea</taxon>
        <taxon>Trombiculidae</taxon>
        <taxon>Leptotrombidium</taxon>
    </lineage>
</organism>
<evidence type="ECO:0000256" key="10">
    <source>
        <dbReference type="ARBA" id="ARBA00023157"/>
    </source>
</evidence>
<keyword evidence="5 14" id="KW-0732">Signal</keyword>
<sequence>MRLKKEDPLETMKFKLLCISVCLFFGVTSASENGTCVMRGKCGTFPTIIGDLPLPCVYDGPPEKLNDSSIIEQLSSLCPKLGLKENPTVCFDVDQLFYDNETHEETSDLRPIKVTTSKCNEPTGYGYNDTCSCMDCFASCPHKPKKPQPEPFEILGVDGMYIVMGCVYTLFVIISTIAFVVYFARKRREEATVLRTAYPNNGNDYVSAYRNPRVDNSDKPLKMSLVMLHVLLSFSEDSLPLAGRIFDESVVESSEVTNTKQSWGVSFEAFLSRMFSNWGRFVAKHPTSIIIIGVYTVVVMSMGLTKFDVITNPVDLWSSPKSLAREQKSNFDNNFGPFYRIEQIIIKHKDTKTIVHRNQTYSSIYDQNFLLKALKLQNRVMQLVAKDVYDNEVKLEDICFSPMANRKCAVQSPFTWFQNEEKNLFKTGDKNSNYLDHLSNCWASPFSINDTSVGLSCLGDYGGPALPNVALGGFDINKNNYANATALVITIVVNNHNNEYQVKRAMAWEKEYITFMKKAVIDFGENASIAFYSERSVEDELERQSQSDVSTIAISYLVMFAYVSIALGQFTSFSRLFVDSKICLGLTGVLIVLGSVFASIGFLSFCGVKATLIILEVIPFLILAVGVDNIFILVQAFQRDLSDGDEEIEEKVARVLGKVGPSLLISSVAESTCFFLGALSSMPAVRVFALNAAVALVVDFLLQMTVFVALLTLDWKRQKSMHFDLFCCFKHKALEETENENDPGLLYKFFETIYAPFLMKDVVRELVIIIFVGWLCSSIA</sequence>
<keyword evidence="8" id="KW-0443">Lipid metabolism</keyword>
<evidence type="ECO:0000256" key="13">
    <source>
        <dbReference type="SAM" id="Phobius"/>
    </source>
</evidence>
<evidence type="ECO:0000256" key="14">
    <source>
        <dbReference type="SAM" id="SignalP"/>
    </source>
</evidence>
<name>A0A443S5S3_9ACAR</name>
<dbReference type="InterPro" id="IPR053958">
    <property type="entry name" value="HMGCR/SNAP/NPC1-like_SSD"/>
</dbReference>
<dbReference type="GO" id="GO:0030299">
    <property type="term" value="P:intestinal cholesterol absorption"/>
    <property type="evidence" value="ECO:0007669"/>
    <property type="project" value="TreeGrafter"/>
</dbReference>
<proteinExistence type="inferred from homology"/>
<dbReference type="GO" id="GO:0015485">
    <property type="term" value="F:cholesterol binding"/>
    <property type="evidence" value="ECO:0007669"/>
    <property type="project" value="TreeGrafter"/>
</dbReference>
<evidence type="ECO:0000313" key="17">
    <source>
        <dbReference type="Proteomes" id="UP000288716"/>
    </source>
</evidence>
<dbReference type="EMBL" id="NCKV01007730">
    <property type="protein sequence ID" value="RWS22853.1"/>
    <property type="molecule type" value="Genomic_DNA"/>
</dbReference>
<dbReference type="Pfam" id="PF12349">
    <property type="entry name" value="Sterol-sensing"/>
    <property type="match status" value="1"/>
</dbReference>
<feature type="transmembrane region" description="Helical" evidence="13">
    <location>
        <begin position="611"/>
        <end position="634"/>
    </location>
</feature>
<evidence type="ECO:0000256" key="8">
    <source>
        <dbReference type="ARBA" id="ARBA00023098"/>
    </source>
</evidence>
<keyword evidence="17" id="KW-1185">Reference proteome</keyword>
<dbReference type="SUPFAM" id="SSF82866">
    <property type="entry name" value="Multidrug efflux transporter AcrB transmembrane domain"/>
    <property type="match status" value="1"/>
</dbReference>
<evidence type="ECO:0000256" key="9">
    <source>
        <dbReference type="ARBA" id="ARBA00023136"/>
    </source>
</evidence>
<comment type="catalytic activity">
    <reaction evidence="12">
        <text>cholesterol(in) = cholesterol(out)</text>
        <dbReference type="Rhea" id="RHEA:39747"/>
        <dbReference type="ChEBI" id="CHEBI:16113"/>
    </reaction>
</comment>
<keyword evidence="11" id="KW-0325">Glycoprotein</keyword>
<dbReference type="InterPro" id="IPR053956">
    <property type="entry name" value="NPC1_MLD"/>
</dbReference>
<dbReference type="GO" id="GO:0005886">
    <property type="term" value="C:plasma membrane"/>
    <property type="evidence" value="ECO:0007669"/>
    <property type="project" value="TreeGrafter"/>
</dbReference>
<keyword evidence="9 13" id="KW-0472">Membrane</keyword>
<dbReference type="Gene3D" id="1.20.1640.10">
    <property type="entry name" value="Multidrug efflux transporter AcrB transmembrane domain"/>
    <property type="match status" value="1"/>
</dbReference>
<dbReference type="STRING" id="299467.A0A443S5S3"/>
<evidence type="ECO:0000256" key="3">
    <source>
        <dbReference type="ARBA" id="ARBA00022448"/>
    </source>
</evidence>
<evidence type="ECO:0000259" key="15">
    <source>
        <dbReference type="PROSITE" id="PS50156"/>
    </source>
</evidence>
<accession>A0A443S5S3</accession>
<feature type="signal peptide" evidence="14">
    <location>
        <begin position="1"/>
        <end position="30"/>
    </location>
</feature>
<evidence type="ECO:0000256" key="2">
    <source>
        <dbReference type="ARBA" id="ARBA00005585"/>
    </source>
</evidence>
<evidence type="ECO:0000256" key="4">
    <source>
        <dbReference type="ARBA" id="ARBA00022692"/>
    </source>
</evidence>
<evidence type="ECO:0000256" key="6">
    <source>
        <dbReference type="ARBA" id="ARBA00022989"/>
    </source>
</evidence>
<dbReference type="InterPro" id="IPR032190">
    <property type="entry name" value="NPC1_N"/>
</dbReference>
<evidence type="ECO:0000256" key="12">
    <source>
        <dbReference type="ARBA" id="ARBA00034049"/>
    </source>
</evidence>
<dbReference type="PANTHER" id="PTHR45727">
    <property type="entry name" value="NPC INTRACELLULAR CHOLESTEROL TRANSPORTER 1"/>
    <property type="match status" value="1"/>
</dbReference>
<dbReference type="GO" id="GO:0006629">
    <property type="term" value="P:lipid metabolic process"/>
    <property type="evidence" value="ECO:0007669"/>
    <property type="project" value="UniProtKB-KW"/>
</dbReference>
<comment type="subcellular location">
    <subcellularLocation>
        <location evidence="1">Endomembrane system</location>
        <topology evidence="1">Multi-pass membrane protein</topology>
    </subcellularLocation>
</comment>
<dbReference type="GO" id="GO:0012505">
    <property type="term" value="C:endomembrane system"/>
    <property type="evidence" value="ECO:0007669"/>
    <property type="project" value="UniProtKB-SubCell"/>
</dbReference>
<evidence type="ECO:0000256" key="1">
    <source>
        <dbReference type="ARBA" id="ARBA00004127"/>
    </source>
</evidence>
<dbReference type="PANTHER" id="PTHR45727:SF2">
    <property type="entry name" value="NPC INTRACELLULAR CHOLESTEROL TRANSPORTER 1"/>
    <property type="match status" value="1"/>
</dbReference>
<dbReference type="AlphaFoldDB" id="A0A443S5S3"/>
<feature type="non-terminal residue" evidence="16">
    <location>
        <position position="780"/>
    </location>
</feature>
<protein>
    <recommendedName>
        <fullName evidence="15">SSD domain-containing protein</fullName>
    </recommendedName>
</protein>
<feature type="transmembrane region" description="Helical" evidence="13">
    <location>
        <begin position="582"/>
        <end position="605"/>
    </location>
</feature>
<dbReference type="OrthoDB" id="6510177at2759"/>
<keyword evidence="7" id="KW-0445">Lipid transport</keyword>
<feature type="transmembrane region" description="Helical" evidence="13">
    <location>
        <begin position="689"/>
        <end position="713"/>
    </location>
</feature>
<dbReference type="Proteomes" id="UP000288716">
    <property type="component" value="Unassembled WGS sequence"/>
</dbReference>
<evidence type="ECO:0000256" key="11">
    <source>
        <dbReference type="ARBA" id="ARBA00023180"/>
    </source>
</evidence>
<dbReference type="InterPro" id="IPR000731">
    <property type="entry name" value="SSD"/>
</dbReference>
<reference evidence="16 17" key="1">
    <citation type="journal article" date="2018" name="Gigascience">
        <title>Genomes of trombidid mites reveal novel predicted allergens and laterally-transferred genes associated with secondary metabolism.</title>
        <authorList>
            <person name="Dong X."/>
            <person name="Chaisiri K."/>
            <person name="Xia D."/>
            <person name="Armstrong S.D."/>
            <person name="Fang Y."/>
            <person name="Donnelly M.J."/>
            <person name="Kadowaki T."/>
            <person name="McGarry J.W."/>
            <person name="Darby A.C."/>
            <person name="Makepeace B.L."/>
        </authorList>
    </citation>
    <scope>NUCLEOTIDE SEQUENCE [LARGE SCALE GENOMIC DNA]</scope>
    <source>
        <strain evidence="16">UoL-UT</strain>
    </source>
</reference>
<comment type="caution">
    <text evidence="16">The sequence shown here is derived from an EMBL/GenBank/DDBJ whole genome shotgun (WGS) entry which is preliminary data.</text>
</comment>
<dbReference type="Pfam" id="PF16414">
    <property type="entry name" value="NPC1_N"/>
    <property type="match status" value="1"/>
</dbReference>
<keyword evidence="4 13" id="KW-0812">Transmembrane</keyword>
<dbReference type="PROSITE" id="PS50156">
    <property type="entry name" value="SSD"/>
    <property type="match status" value="1"/>
</dbReference>
<keyword evidence="6 13" id="KW-1133">Transmembrane helix</keyword>
<evidence type="ECO:0000256" key="5">
    <source>
        <dbReference type="ARBA" id="ARBA00022729"/>
    </source>
</evidence>
<dbReference type="GO" id="GO:0042632">
    <property type="term" value="P:cholesterol homeostasis"/>
    <property type="evidence" value="ECO:0007669"/>
    <property type="project" value="TreeGrafter"/>
</dbReference>
<dbReference type="FunFam" id="1.20.1640.10:FF:000008">
    <property type="entry name" value="NPC intracellular cholesterol transporter 1"/>
    <property type="match status" value="1"/>
</dbReference>
<keyword evidence="3" id="KW-0813">Transport</keyword>
<feature type="domain" description="SSD" evidence="15">
    <location>
        <begin position="548"/>
        <end position="713"/>
    </location>
</feature>
<dbReference type="GO" id="GO:0015918">
    <property type="term" value="P:sterol transport"/>
    <property type="evidence" value="ECO:0007669"/>
    <property type="project" value="TreeGrafter"/>
</dbReference>
<comment type="similarity">
    <text evidence="2">Belongs to the patched family.</text>
</comment>
<gene>
    <name evidence="16" type="ORF">B4U80_06114</name>
</gene>
<dbReference type="VEuPathDB" id="VectorBase:LDEU009187"/>
<keyword evidence="10" id="KW-1015">Disulfide bond</keyword>
<feature type="transmembrane region" description="Helical" evidence="13">
    <location>
        <begin position="160"/>
        <end position="184"/>
    </location>
</feature>
<evidence type="ECO:0000313" key="16">
    <source>
        <dbReference type="EMBL" id="RWS22853.1"/>
    </source>
</evidence>
<dbReference type="Pfam" id="PF22314">
    <property type="entry name" value="NPC1_MLD"/>
    <property type="match status" value="1"/>
</dbReference>
<feature type="chain" id="PRO_5019587325" description="SSD domain-containing protein" evidence="14">
    <location>
        <begin position="31"/>
        <end position="780"/>
    </location>
</feature>
<evidence type="ECO:0000256" key="7">
    <source>
        <dbReference type="ARBA" id="ARBA00023055"/>
    </source>
</evidence>